<dbReference type="PANTHER" id="PTHR46170:SF1">
    <property type="entry name" value="GATOR COMPLEX PROTEIN WDR59"/>
    <property type="match status" value="1"/>
</dbReference>
<dbReference type="InterPro" id="IPR029016">
    <property type="entry name" value="GAF-like_dom_sf"/>
</dbReference>
<dbReference type="PROSITE" id="PS50082">
    <property type="entry name" value="WD_REPEATS_2"/>
    <property type="match status" value="2"/>
</dbReference>
<dbReference type="InterPro" id="IPR019775">
    <property type="entry name" value="WD40_repeat_CS"/>
</dbReference>
<dbReference type="Gene3D" id="2.130.10.10">
    <property type="entry name" value="YVTN repeat-like/Quinoprotein amine dehydrogenase"/>
    <property type="match status" value="2"/>
</dbReference>
<dbReference type="GO" id="GO:0035859">
    <property type="term" value="C:Seh1-associated complex"/>
    <property type="evidence" value="ECO:0007669"/>
    <property type="project" value="TreeGrafter"/>
</dbReference>
<evidence type="ECO:0000256" key="2">
    <source>
        <dbReference type="ARBA" id="ARBA00022737"/>
    </source>
</evidence>
<dbReference type="InterPro" id="IPR049567">
    <property type="entry name" value="WDR59-like"/>
</dbReference>
<dbReference type="PROSITE" id="PS00678">
    <property type="entry name" value="WD_REPEATS_1"/>
    <property type="match status" value="1"/>
</dbReference>
<sequence length="1019" mass="115429">MLTQRSRRYIAIRNLDEELEVVQKFPRQSKYDVGAAEWNPTVHKRELCVISSNQRLEVLTWRSQELIQTHSLRAHTRVITDLNWHRSEPNILASCSVDTFIHIWDLRDARRPSASLSAIAEASQVRWNKISPHLLATAHDGDIKIWDQRKGTAPVQYVAAHLSKIHGLDWNPSVETQLATSSQDNTVKFFDMTNPRRAEYVLTTNAPVWRARFTPFGNGLITVVVPQLRRGENSLLLWNTANRSTPMHTFVGHRDVVLEFEWRKQTPGSSDFQLITWSKDQTLLVWKIEPFLQKLCGHEPDDVREEVAVDNDTSEVVKIKKKNSPKVQPLQQEFSLLNVHIPNLEVTTMDPVSRTCTVFANVNNFMVNLQVTFPGAYPHGVPPVFQILSESTVNESIGSQLLQTLNHLAQQRVSKNRTCLESCLRQMITTLEQLSADSENDRMFDTSYVEPINVFGGYNDAYIPFPRTSGGKFCSVSILVCFGRAPHARRFSGKTESSTPRALSALESIFTKRSTDHMTVSAYYHQKHRYRIKHSSSKNVAKTMVHVYDVSGLLLTSRQLAEEYILDGDIATICKHNAATAAVVGRWDLVQAWTLAELIECSQTKDGLWANHPFGNKISDALISHYAAHSDIQMAAMLSCIFGKNQNNHFQQSSLKSILHGVRPAAITTNHNSKNRFFRPLMKEGCCKSAFLVHLLPTTEEAVVQAIGTKELETALYFPVATNVINLLVQYENKALNCDDSLDPQLATIFNKICSDSAPQIISVPVLNRRHKYFPCATQNLQPILLTCFVDSSKDESYLIKLAGELFRYCQTLLLNTMAGEDEERRRLQKQSLLSIARKLFAHLEDVNNLFKEILSEAKKLTNAQRCSLFLLNPDQVQFAKKVFDVTSCTKINTKVKLARDQNIAGYVATTGQLLNIENPYDHPLFDKNVDEIEGVKTRNVLCFPMVDENGVIGVIQLCNKRNGNFNRFDEEVVKLFGVYCGLSVMHSLIYKKAREAHIRSKLANEVMIYNVKVSDILQ</sequence>
<organism evidence="6 7">
    <name type="scientific">Asbolus verrucosus</name>
    <name type="common">Desert ironclad beetle</name>
    <dbReference type="NCBI Taxonomy" id="1661398"/>
    <lineage>
        <taxon>Eukaryota</taxon>
        <taxon>Metazoa</taxon>
        <taxon>Ecdysozoa</taxon>
        <taxon>Arthropoda</taxon>
        <taxon>Hexapoda</taxon>
        <taxon>Insecta</taxon>
        <taxon>Pterygota</taxon>
        <taxon>Neoptera</taxon>
        <taxon>Endopterygota</taxon>
        <taxon>Coleoptera</taxon>
        <taxon>Polyphaga</taxon>
        <taxon>Cucujiformia</taxon>
        <taxon>Tenebrionidae</taxon>
        <taxon>Pimeliinae</taxon>
        <taxon>Asbolus</taxon>
    </lineage>
</organism>
<dbReference type="InterPro" id="IPR003018">
    <property type="entry name" value="GAF"/>
</dbReference>
<dbReference type="GO" id="GO:1904263">
    <property type="term" value="P:positive regulation of TORC1 signaling"/>
    <property type="evidence" value="ECO:0007669"/>
    <property type="project" value="TreeGrafter"/>
</dbReference>
<gene>
    <name evidence="6" type="ORF">BDFB_003477</name>
</gene>
<name>A0A482V8Z2_ASBVE</name>
<evidence type="ECO:0000256" key="1">
    <source>
        <dbReference type="ARBA" id="ARBA00022574"/>
    </source>
</evidence>
<proteinExistence type="inferred from homology"/>
<dbReference type="PANTHER" id="PTHR46170">
    <property type="entry name" value="GATOR COMPLEX PROTEIN WDR59"/>
    <property type="match status" value="1"/>
</dbReference>
<dbReference type="STRING" id="1661398.A0A482V8Z2"/>
<evidence type="ECO:0000313" key="6">
    <source>
        <dbReference type="EMBL" id="RZB39630.1"/>
    </source>
</evidence>
<dbReference type="InterPro" id="IPR006575">
    <property type="entry name" value="RWD_dom"/>
</dbReference>
<dbReference type="SMART" id="SM00065">
    <property type="entry name" value="GAF"/>
    <property type="match status" value="1"/>
</dbReference>
<dbReference type="OrthoDB" id="311712at2759"/>
<dbReference type="GO" id="GO:0035591">
    <property type="term" value="F:signaling adaptor activity"/>
    <property type="evidence" value="ECO:0007669"/>
    <property type="project" value="TreeGrafter"/>
</dbReference>
<reference evidence="6 7" key="1">
    <citation type="submission" date="2017-03" db="EMBL/GenBank/DDBJ databases">
        <title>Genome of the blue death feigning beetle - Asbolus verrucosus.</title>
        <authorList>
            <person name="Rider S.D."/>
        </authorList>
    </citation>
    <scope>NUCLEOTIDE SEQUENCE [LARGE SCALE GENOMIC DNA]</scope>
    <source>
        <strain evidence="6">Butters</strain>
        <tissue evidence="6">Head and leg muscle</tissue>
    </source>
</reference>
<keyword evidence="1 4" id="KW-0853">WD repeat</keyword>
<dbReference type="GO" id="GO:0034198">
    <property type="term" value="P:cellular response to amino acid starvation"/>
    <property type="evidence" value="ECO:0007669"/>
    <property type="project" value="TreeGrafter"/>
</dbReference>
<evidence type="ECO:0000259" key="5">
    <source>
        <dbReference type="PROSITE" id="PS50908"/>
    </source>
</evidence>
<dbReference type="GO" id="GO:0005774">
    <property type="term" value="C:vacuolar membrane"/>
    <property type="evidence" value="ECO:0007669"/>
    <property type="project" value="TreeGrafter"/>
</dbReference>
<accession>A0A482V8Z2</accession>
<dbReference type="PROSITE" id="PS50908">
    <property type="entry name" value="RWD"/>
    <property type="match status" value="1"/>
</dbReference>
<feature type="domain" description="RWD" evidence="5">
    <location>
        <begin position="332"/>
        <end position="434"/>
    </location>
</feature>
<dbReference type="Pfam" id="PF01590">
    <property type="entry name" value="GAF"/>
    <property type="match status" value="1"/>
</dbReference>
<dbReference type="Pfam" id="PF00400">
    <property type="entry name" value="WD40"/>
    <property type="match status" value="2"/>
</dbReference>
<evidence type="ECO:0000256" key="4">
    <source>
        <dbReference type="PROSITE-ProRule" id="PRU00221"/>
    </source>
</evidence>
<dbReference type="InterPro" id="IPR036322">
    <property type="entry name" value="WD40_repeat_dom_sf"/>
</dbReference>
<keyword evidence="7" id="KW-1185">Reference proteome</keyword>
<dbReference type="SUPFAM" id="SSF55781">
    <property type="entry name" value="GAF domain-like"/>
    <property type="match status" value="1"/>
</dbReference>
<comment type="caution">
    <text evidence="6">The sequence shown here is derived from an EMBL/GenBank/DDBJ whole genome shotgun (WGS) entry which is preliminary data.</text>
</comment>
<dbReference type="InterPro" id="IPR001680">
    <property type="entry name" value="WD40_rpt"/>
</dbReference>
<dbReference type="Proteomes" id="UP000292052">
    <property type="component" value="Unassembled WGS sequence"/>
</dbReference>
<evidence type="ECO:0000256" key="3">
    <source>
        <dbReference type="ARBA" id="ARBA00038452"/>
    </source>
</evidence>
<evidence type="ECO:0000313" key="7">
    <source>
        <dbReference type="Proteomes" id="UP000292052"/>
    </source>
</evidence>
<dbReference type="SMART" id="SM00320">
    <property type="entry name" value="WD40"/>
    <property type="match status" value="4"/>
</dbReference>
<dbReference type="PROSITE" id="PS50294">
    <property type="entry name" value="WD_REPEATS_REGION"/>
    <property type="match status" value="1"/>
</dbReference>
<feature type="repeat" description="WD" evidence="4">
    <location>
        <begin position="72"/>
        <end position="114"/>
    </location>
</feature>
<protein>
    <submittedName>
        <fullName evidence="6">WD repeat-containing protein 59</fullName>
    </submittedName>
</protein>
<dbReference type="InterPro" id="IPR015943">
    <property type="entry name" value="WD40/YVTN_repeat-like_dom_sf"/>
</dbReference>
<dbReference type="SUPFAM" id="SSF50978">
    <property type="entry name" value="WD40 repeat-like"/>
    <property type="match status" value="1"/>
</dbReference>
<keyword evidence="2" id="KW-0677">Repeat</keyword>
<feature type="repeat" description="WD" evidence="4">
    <location>
        <begin position="158"/>
        <end position="200"/>
    </location>
</feature>
<dbReference type="SMART" id="SM00591">
    <property type="entry name" value="RWD"/>
    <property type="match status" value="1"/>
</dbReference>
<dbReference type="EMBL" id="QDEB01126712">
    <property type="protein sequence ID" value="RZB39630.1"/>
    <property type="molecule type" value="Genomic_DNA"/>
</dbReference>
<dbReference type="Gene3D" id="3.30.450.40">
    <property type="match status" value="1"/>
</dbReference>
<comment type="similarity">
    <text evidence="3">Belongs to the WD repeat WDR59 family.</text>
</comment>
<dbReference type="AlphaFoldDB" id="A0A482V8Z2"/>